<sequence length="84" mass="9285">MGQTHRQDDQVDDRGGDDGGERDKARGGDRQAEHALIVAPSRRRRQRPLANCVVLARSPLDGQDEENDSGDDGYDDEGGEEQHE</sequence>
<comment type="caution">
    <text evidence="2">The sequence shown here is derived from an EMBL/GenBank/DDBJ whole genome shotgun (WGS) entry which is preliminary data.</text>
</comment>
<accession>A0A918DGJ2</accession>
<dbReference type="Proteomes" id="UP000646523">
    <property type="component" value="Unassembled WGS sequence"/>
</dbReference>
<reference evidence="2" key="2">
    <citation type="submission" date="2020-09" db="EMBL/GenBank/DDBJ databases">
        <authorList>
            <person name="Sun Q."/>
            <person name="Zhou Y."/>
        </authorList>
    </citation>
    <scope>NUCLEOTIDE SEQUENCE</scope>
    <source>
        <strain evidence="2">CGMCC 4.7368</strain>
    </source>
</reference>
<feature type="compositionally biased region" description="Acidic residues" evidence="1">
    <location>
        <begin position="62"/>
        <end position="84"/>
    </location>
</feature>
<dbReference type="EMBL" id="BMNH01000002">
    <property type="protein sequence ID" value="GGO63327.1"/>
    <property type="molecule type" value="Genomic_DNA"/>
</dbReference>
<feature type="compositionally biased region" description="Basic and acidic residues" evidence="1">
    <location>
        <begin position="1"/>
        <end position="33"/>
    </location>
</feature>
<gene>
    <name evidence="2" type="ORF">GCM10012289_10130</name>
</gene>
<organism evidence="2 3">
    <name type="scientific">Nonomuraea cavernae</name>
    <dbReference type="NCBI Taxonomy" id="2045107"/>
    <lineage>
        <taxon>Bacteria</taxon>
        <taxon>Bacillati</taxon>
        <taxon>Actinomycetota</taxon>
        <taxon>Actinomycetes</taxon>
        <taxon>Streptosporangiales</taxon>
        <taxon>Streptosporangiaceae</taxon>
        <taxon>Nonomuraea</taxon>
    </lineage>
</organism>
<protein>
    <submittedName>
        <fullName evidence="2">Uncharacterized protein</fullName>
    </submittedName>
</protein>
<evidence type="ECO:0000313" key="2">
    <source>
        <dbReference type="EMBL" id="GGO63327.1"/>
    </source>
</evidence>
<name>A0A918DGJ2_9ACTN</name>
<proteinExistence type="predicted"/>
<dbReference type="AlphaFoldDB" id="A0A918DGJ2"/>
<keyword evidence="3" id="KW-1185">Reference proteome</keyword>
<feature type="region of interest" description="Disordered" evidence="1">
    <location>
        <begin position="1"/>
        <end position="84"/>
    </location>
</feature>
<reference evidence="2" key="1">
    <citation type="journal article" date="2014" name="Int. J. Syst. Evol. Microbiol.">
        <title>Complete genome sequence of Corynebacterium casei LMG S-19264T (=DSM 44701T), isolated from a smear-ripened cheese.</title>
        <authorList>
            <consortium name="US DOE Joint Genome Institute (JGI-PGF)"/>
            <person name="Walter F."/>
            <person name="Albersmeier A."/>
            <person name="Kalinowski J."/>
            <person name="Ruckert C."/>
        </authorList>
    </citation>
    <scope>NUCLEOTIDE SEQUENCE</scope>
    <source>
        <strain evidence="2">CGMCC 4.7368</strain>
    </source>
</reference>
<evidence type="ECO:0000256" key="1">
    <source>
        <dbReference type="SAM" id="MobiDB-lite"/>
    </source>
</evidence>
<evidence type="ECO:0000313" key="3">
    <source>
        <dbReference type="Proteomes" id="UP000646523"/>
    </source>
</evidence>